<protein>
    <recommendedName>
        <fullName evidence="7">PHD-type domain-containing protein</fullName>
    </recommendedName>
</protein>
<evidence type="ECO:0000256" key="2">
    <source>
        <dbReference type="ARBA" id="ARBA00022771"/>
    </source>
</evidence>
<accession>A0A8D8QNQ0</accession>
<evidence type="ECO:0000256" key="5">
    <source>
        <dbReference type="SAM" id="Coils"/>
    </source>
</evidence>
<proteinExistence type="predicted"/>
<evidence type="ECO:0000256" key="6">
    <source>
        <dbReference type="SAM" id="MobiDB-lite"/>
    </source>
</evidence>
<sequence length="328" mass="38063">MSKCGRCNDPITTDDDLEFATCALCTKGFHFECSTLQESSWRTMGPTRRSEWTCTTCRSKPLTKDNKERRTTKSDVDKSKEGSGKKDEGVTTLIEKLSKKFTDMEKFINGKMTEFGESLTFYGDKMEEMSTTIKNIEMKTVLLEKRVETQETENKEMKTRMKHLEGLLQQRDQKDLADKIEISGFKGENVNENHFVQKVIQLAGIEDDVQFKVEKMTRETRDNKGKNLTLVVQFKSEAVRNDVLSKVKKNKVYEKADELITYGSGVKPKFFFNECLTPYYKKLLFEARKLKNDKHYEYLWVQSGKILLRKNKDSRIEALLSMDDLGKM</sequence>
<dbReference type="EMBL" id="HBUF01089765">
    <property type="protein sequence ID" value="CAG6635378.1"/>
    <property type="molecule type" value="Transcribed_RNA"/>
</dbReference>
<dbReference type="Gene3D" id="3.30.40.10">
    <property type="entry name" value="Zinc/RING finger domain, C3HC4 (zinc finger)"/>
    <property type="match status" value="1"/>
</dbReference>
<keyword evidence="5" id="KW-0175">Coiled coil</keyword>
<dbReference type="InterPro" id="IPR011011">
    <property type="entry name" value="Znf_FYVE_PHD"/>
</dbReference>
<feature type="region of interest" description="Disordered" evidence="6">
    <location>
        <begin position="65"/>
        <end position="88"/>
    </location>
</feature>
<evidence type="ECO:0000313" key="8">
    <source>
        <dbReference type="EMBL" id="CAG6635378.1"/>
    </source>
</evidence>
<dbReference type="Pfam" id="PF25298">
    <property type="entry name" value="Baculo_FP_2nd"/>
    <property type="match status" value="1"/>
</dbReference>
<dbReference type="EMBL" id="HBUF01089764">
    <property type="protein sequence ID" value="CAG6635376.1"/>
    <property type="molecule type" value="Transcribed_RNA"/>
</dbReference>
<dbReference type="GO" id="GO:0008270">
    <property type="term" value="F:zinc ion binding"/>
    <property type="evidence" value="ECO:0007669"/>
    <property type="project" value="UniProtKB-KW"/>
</dbReference>
<dbReference type="SUPFAM" id="SSF57903">
    <property type="entry name" value="FYVE/PHD zinc finger"/>
    <property type="match status" value="1"/>
</dbReference>
<evidence type="ECO:0000256" key="4">
    <source>
        <dbReference type="PROSITE-ProRule" id="PRU00146"/>
    </source>
</evidence>
<dbReference type="AlphaFoldDB" id="A0A8D8QNQ0"/>
<name>A0A8D8QNQ0_9HEMI</name>
<dbReference type="InterPro" id="IPR013083">
    <property type="entry name" value="Znf_RING/FYVE/PHD"/>
</dbReference>
<reference evidence="8" key="1">
    <citation type="submission" date="2021-05" db="EMBL/GenBank/DDBJ databases">
        <authorList>
            <person name="Alioto T."/>
            <person name="Alioto T."/>
            <person name="Gomez Garrido J."/>
        </authorList>
    </citation>
    <scope>NUCLEOTIDE SEQUENCE</scope>
</reference>
<evidence type="ECO:0000259" key="7">
    <source>
        <dbReference type="PROSITE" id="PS50016"/>
    </source>
</evidence>
<feature type="coiled-coil region" evidence="5">
    <location>
        <begin position="133"/>
        <end position="167"/>
    </location>
</feature>
<keyword evidence="1" id="KW-0479">Metal-binding</keyword>
<organism evidence="8">
    <name type="scientific">Cacopsylla melanoneura</name>
    <dbReference type="NCBI Taxonomy" id="428564"/>
    <lineage>
        <taxon>Eukaryota</taxon>
        <taxon>Metazoa</taxon>
        <taxon>Ecdysozoa</taxon>
        <taxon>Arthropoda</taxon>
        <taxon>Hexapoda</taxon>
        <taxon>Insecta</taxon>
        <taxon>Pterygota</taxon>
        <taxon>Neoptera</taxon>
        <taxon>Paraneoptera</taxon>
        <taxon>Hemiptera</taxon>
        <taxon>Sternorrhyncha</taxon>
        <taxon>Psylloidea</taxon>
        <taxon>Psyllidae</taxon>
        <taxon>Psyllinae</taxon>
        <taxon>Cacopsylla</taxon>
    </lineage>
</organism>
<keyword evidence="2 4" id="KW-0863">Zinc-finger</keyword>
<dbReference type="PROSITE" id="PS50016">
    <property type="entry name" value="ZF_PHD_2"/>
    <property type="match status" value="1"/>
</dbReference>
<dbReference type="InterPro" id="IPR019787">
    <property type="entry name" value="Znf_PHD-finger"/>
</dbReference>
<evidence type="ECO:0000256" key="3">
    <source>
        <dbReference type="ARBA" id="ARBA00022833"/>
    </source>
</evidence>
<evidence type="ECO:0000256" key="1">
    <source>
        <dbReference type="ARBA" id="ARBA00022723"/>
    </source>
</evidence>
<keyword evidence="3" id="KW-0862">Zinc</keyword>
<dbReference type="InterPro" id="IPR057251">
    <property type="entry name" value="FP_C"/>
</dbReference>
<feature type="domain" description="PHD-type" evidence="7">
    <location>
        <begin position="1"/>
        <end position="60"/>
    </location>
</feature>